<keyword evidence="7 9" id="KW-0862">Zinc</keyword>
<dbReference type="InterPro" id="IPR000571">
    <property type="entry name" value="Znf_CCCH"/>
</dbReference>
<dbReference type="PROSITE" id="PS51981">
    <property type="entry name" value="ZF_RZ"/>
    <property type="match status" value="1"/>
</dbReference>
<keyword evidence="8" id="KW-0391">Immunity</keyword>
<gene>
    <name evidence="13" type="ORF">EURHEDRAFT_518197</name>
</gene>
<keyword evidence="3 9" id="KW-0479">Metal-binding</keyword>
<proteinExistence type="predicted"/>
<keyword evidence="6" id="KW-0347">Helicase</keyword>
<keyword evidence="14" id="KW-1185">Reference proteome</keyword>
<dbReference type="InterPro" id="IPR041677">
    <property type="entry name" value="DNA2/NAM7_AAA_11"/>
</dbReference>
<evidence type="ECO:0000256" key="4">
    <source>
        <dbReference type="ARBA" id="ARBA00022737"/>
    </source>
</evidence>
<evidence type="ECO:0000256" key="9">
    <source>
        <dbReference type="PROSITE-ProRule" id="PRU00723"/>
    </source>
</evidence>
<dbReference type="InterPro" id="IPR046439">
    <property type="entry name" value="ZF_RZ_dom"/>
</dbReference>
<evidence type="ECO:0000256" key="5">
    <source>
        <dbReference type="ARBA" id="ARBA00022771"/>
    </source>
</evidence>
<dbReference type="InterPro" id="IPR047187">
    <property type="entry name" value="SF1_C_Upf1"/>
</dbReference>
<evidence type="ECO:0000313" key="14">
    <source>
        <dbReference type="Proteomes" id="UP000019804"/>
    </source>
</evidence>
<dbReference type="Pfam" id="PF20173">
    <property type="entry name" value="ZnF_RZ-type"/>
    <property type="match status" value="1"/>
</dbReference>
<sequence>MATHSYVLGFCLGYSHKFQSLHGSARICRQFANSGDCKFKKCKYPHVKGSYAPATNPKERKSKPTDLLNSEREFRTWRRDVPLDVVNARPLRGRLASFFQDARRLIDVDAGIRQDVIQVLARDGGLVRIKELVGQDFQSMASVQKEDVFKKQMLPFLEIVSHPNVLSSLVLEQVVGTIYNFLFGFNGERASSLFKYICDVLETANKDEDCALRFDVSVHVFSKIVDLNSTAIVQESLKAQAKRFEGVFLALSTNMTDIYNARSHLDRLLCRLEVGSSLPSAAKKTPKAATSNVSFVIHHEPPGGRHDNDHRDICNIKIMPSSQEISCNRAEYLPVINPAQWHVGGLDGLLDRNFRLLREDTIGQLRDAIHNEMSHSKHSKVQRSQQRTYVYSDVQIAKLSFDQLLGFHFEISFPQPTAAVKASSAKERENWWRMSKRLQHGALVCLIIKGKKVFFCTVTESPRPSPRKERDRNKPHAKSDGLWKESTTATVSLELTDSGNRGIQCILDQYSSGASRFTLVEFPGVLLPAFGPTLRALQSMKRTGGLPFADLLVSTNERPEVSFPSYARKPGFAFDLSSVMDEGAGLSIRPGQPVDLQYLQQHSSLDDAQAAALVNCLQRKIGLVQGPPGTGKSYTGVALIKVLLANKMRGKTRLGPIICVTYTNHALDQLLEALIDKNVTSQIVRIGSQSKSEKVEPFNLRNVARNFEKTKMENSARRNLYRQLEENEDEFDTIGLNKNVSFSRLSVYLHQQYPDHYNQLFGNDEDDFEKPDKDPQKLIKTWLHTGPRHNGAVRPVGQLDRVSVFEMSRAERAALFNHWSAEIKAEMHEEVIKLASSHSKAKSELDNIRDEVRLRCLNKADIIGLTTTGLARNLNMLQRLQSKVVLCEEAGEVLESHLLTAFLPSVEHAILIGDHLQLRPQVQNYDLSRENRRGGEKYSLDVSLFERMVDSESVMGSGLPFSTLETQRRMHPSIAQLVRDTLYPQLIDAPSTLRHPEVAGMRKRLFWLDHRMFENDASSTDAVSTSHWNKYEIEMTAALVNHLVRQGKYKNGDIAVLTPYLGQLHRLRQRLSQSFAIALGERDQDELDKAGFEDDDASNPVVKATLLQTLRAATIDNFQGEEAKVVVISLVRSNPQNQCGFLRTSNRINVLLSRAQHGMYIIGNSQTSIHVGMWTNVVEVLRQNENIGATLQLQCPRHPETPIFVSQPDDFPQVSPEGGCDQRCVNRLSCGHPCIQKCHSEMLHNAVYCLERCPRPRKGCTHPCPKKCGDPCPAKCIVNVFQKDRVLKCGHLMPNLPCWQSQDLSTVRCTTMVMKEVPHCHHKVSVSCFVDVELSQYSCTKMCHQPLPCGHKCKNLCSKCVTKPNSGGVQINHGACKQECGRKHSTCAHTCTTRCHGDEPCPPCQAPCDVSCGHSRCMRKCNEPCTPCAVEKCFSACPHSSCTLPCAAPCDHIPCSRRCEIRLDCGHQCPSLCGESCPSSRYCQICGDEDVKNHGVDFILGEPYKEINLDENPCVFPKCGHFLTVESMDAQMDLKKYYDVDAEDRPIAITDAVHPFSMDDIKTCATCRGPLRDIARYGRLVRRAILDESTKKLILYLNREYVPLAQEVPRQIAQLQNAKNEGRLPWPESCQISGTRSQQVSTMVKIMNVVAPERWKKILETHKRVNKYRRGVDVDEQPFNRVRDLVWYARQSNNLTSAFDFDNNVLQTKGALQGTALSVRLDLALLADLLALKKKTSSNVTVELKLDKTKEDCQELIRMATQSSRILQQTEGYIFLAQLHALERSHSPPEATEAHLQNCRAAITEARSLCTAYPGQTQGLPDEIDNVEKMLEGLTFYTAVTNNERMAVIQAMAREFRGTGHWYYCQNGHPFTIGECGGAMQTTACPECGAPVGGRNHQTADGVTRAGDLENVFSAMRL</sequence>
<evidence type="ECO:0000259" key="11">
    <source>
        <dbReference type="PROSITE" id="PS50103"/>
    </source>
</evidence>
<evidence type="ECO:0000256" key="2">
    <source>
        <dbReference type="ARBA" id="ARBA00022490"/>
    </source>
</evidence>
<evidence type="ECO:0000259" key="12">
    <source>
        <dbReference type="PROSITE" id="PS51981"/>
    </source>
</evidence>
<dbReference type="GO" id="GO:0031380">
    <property type="term" value="C:nuclear RNA-directed RNA polymerase complex"/>
    <property type="evidence" value="ECO:0007669"/>
    <property type="project" value="TreeGrafter"/>
</dbReference>
<accession>A0A017S4W2</accession>
<feature type="region of interest" description="Disordered" evidence="10">
    <location>
        <begin position="459"/>
        <end position="482"/>
    </location>
</feature>
<keyword evidence="6" id="KW-0067">ATP-binding</keyword>
<dbReference type="InterPro" id="IPR041679">
    <property type="entry name" value="DNA2/NAM7-like_C"/>
</dbReference>
<dbReference type="FunFam" id="3.40.50.300:FF:001660">
    <property type="entry name" value="NF-X1 finger and helicase protein, putative"/>
    <property type="match status" value="1"/>
</dbReference>
<dbReference type="EMBL" id="KK088442">
    <property type="protein sequence ID" value="EYE91664.1"/>
    <property type="molecule type" value="Genomic_DNA"/>
</dbReference>
<dbReference type="CDD" id="cd17936">
    <property type="entry name" value="EEXXEc_NFX1"/>
    <property type="match status" value="1"/>
</dbReference>
<keyword evidence="5 9" id="KW-0863">Zinc-finger</keyword>
<dbReference type="PANTHER" id="PTHR10887:SF445">
    <property type="entry name" value="NFX1-TYPE ZINC FINGER-CONTAINING PROTEIN 1"/>
    <property type="match status" value="1"/>
</dbReference>
<dbReference type="Pfam" id="PF13087">
    <property type="entry name" value="AAA_12"/>
    <property type="match status" value="1"/>
</dbReference>
<dbReference type="GO" id="GO:0004386">
    <property type="term" value="F:helicase activity"/>
    <property type="evidence" value="ECO:0007669"/>
    <property type="project" value="InterPro"/>
</dbReference>
<evidence type="ECO:0000256" key="3">
    <source>
        <dbReference type="ARBA" id="ARBA00022723"/>
    </source>
</evidence>
<dbReference type="CDD" id="cd18808">
    <property type="entry name" value="SF1_C_Upf1"/>
    <property type="match status" value="1"/>
</dbReference>
<feature type="domain" description="RZ-type" evidence="12">
    <location>
        <begin position="1840"/>
        <end position="1915"/>
    </location>
</feature>
<protein>
    <submittedName>
        <fullName evidence="13">Uncharacterized protein</fullName>
    </submittedName>
</protein>
<reference evidence="14" key="1">
    <citation type="journal article" date="2014" name="Nat. Commun.">
        <title>Genomic adaptations of the halophilic Dead Sea filamentous fungus Eurotium rubrum.</title>
        <authorList>
            <person name="Kis-Papo T."/>
            <person name="Weig A.R."/>
            <person name="Riley R."/>
            <person name="Persoh D."/>
            <person name="Salamov A."/>
            <person name="Sun H."/>
            <person name="Lipzen A."/>
            <person name="Wasser S.P."/>
            <person name="Rambold G."/>
            <person name="Grigoriev I.V."/>
            <person name="Nevo E."/>
        </authorList>
    </citation>
    <scope>NUCLEOTIDE SEQUENCE [LARGE SCALE GENOMIC DNA]</scope>
    <source>
        <strain evidence="14">CBS 135680</strain>
    </source>
</reference>
<dbReference type="Gene3D" id="3.40.50.300">
    <property type="entry name" value="P-loop containing nucleotide triphosphate hydrolases"/>
    <property type="match status" value="2"/>
</dbReference>
<dbReference type="CDD" id="cd06008">
    <property type="entry name" value="NF-X1-zinc-finger"/>
    <property type="match status" value="1"/>
</dbReference>
<evidence type="ECO:0000313" key="13">
    <source>
        <dbReference type="EMBL" id="EYE91664.1"/>
    </source>
</evidence>
<keyword evidence="4" id="KW-0677">Repeat</keyword>
<dbReference type="GO" id="GO:0002376">
    <property type="term" value="P:immune system process"/>
    <property type="evidence" value="ECO:0007669"/>
    <property type="project" value="UniProtKB-KW"/>
</dbReference>
<dbReference type="InterPro" id="IPR027417">
    <property type="entry name" value="P-loop_NTPase"/>
</dbReference>
<name>A0A017S4W2_ASPRC</name>
<dbReference type="GO" id="GO:0008270">
    <property type="term" value="F:zinc ion binding"/>
    <property type="evidence" value="ECO:0007669"/>
    <property type="project" value="UniProtKB-KW"/>
</dbReference>
<organism evidence="13 14">
    <name type="scientific">Aspergillus ruber (strain CBS 135680)</name>
    <dbReference type="NCBI Taxonomy" id="1388766"/>
    <lineage>
        <taxon>Eukaryota</taxon>
        <taxon>Fungi</taxon>
        <taxon>Dikarya</taxon>
        <taxon>Ascomycota</taxon>
        <taxon>Pezizomycotina</taxon>
        <taxon>Eurotiomycetes</taxon>
        <taxon>Eurotiomycetidae</taxon>
        <taxon>Eurotiales</taxon>
        <taxon>Aspergillaceae</taxon>
        <taxon>Aspergillus</taxon>
        <taxon>Aspergillus subgen. Aspergillus</taxon>
    </lineage>
</organism>
<dbReference type="SUPFAM" id="SSF52540">
    <property type="entry name" value="P-loop containing nucleoside triphosphate hydrolases"/>
    <property type="match status" value="1"/>
</dbReference>
<dbReference type="PROSITE" id="PS50103">
    <property type="entry name" value="ZF_C3H1"/>
    <property type="match status" value="1"/>
</dbReference>
<keyword evidence="6" id="KW-0547">Nucleotide-binding</keyword>
<feature type="zinc finger region" description="C3H1-type" evidence="9">
    <location>
        <begin position="23"/>
        <end position="49"/>
    </location>
</feature>
<feature type="domain" description="C3H1-type" evidence="11">
    <location>
        <begin position="23"/>
        <end position="49"/>
    </location>
</feature>
<dbReference type="OrthoDB" id="2423195at2759"/>
<dbReference type="SMART" id="SM00438">
    <property type="entry name" value="ZnF_NFX"/>
    <property type="match status" value="4"/>
</dbReference>
<evidence type="ECO:0000256" key="7">
    <source>
        <dbReference type="ARBA" id="ARBA00022833"/>
    </source>
</evidence>
<dbReference type="RefSeq" id="XP_040635354.1">
    <property type="nucleotide sequence ID" value="XM_040786645.1"/>
</dbReference>
<dbReference type="GeneID" id="63701769"/>
<evidence type="ECO:0000256" key="8">
    <source>
        <dbReference type="ARBA" id="ARBA00022859"/>
    </source>
</evidence>
<dbReference type="InterPro" id="IPR045055">
    <property type="entry name" value="DNA2/NAM7-like"/>
</dbReference>
<evidence type="ECO:0000256" key="10">
    <source>
        <dbReference type="SAM" id="MobiDB-lite"/>
    </source>
</evidence>
<evidence type="ECO:0000256" key="1">
    <source>
        <dbReference type="ARBA" id="ARBA00004496"/>
    </source>
</evidence>
<dbReference type="Pfam" id="PF13086">
    <property type="entry name" value="AAA_11"/>
    <property type="match status" value="1"/>
</dbReference>
<dbReference type="PANTHER" id="PTHR10887">
    <property type="entry name" value="DNA2/NAM7 HELICASE FAMILY"/>
    <property type="match status" value="1"/>
</dbReference>
<dbReference type="InterPro" id="IPR000967">
    <property type="entry name" value="Znf_NFX1"/>
</dbReference>
<evidence type="ECO:0000256" key="6">
    <source>
        <dbReference type="ARBA" id="ARBA00022806"/>
    </source>
</evidence>
<dbReference type="STRING" id="1388766.A0A017S4W2"/>
<dbReference type="GO" id="GO:0005737">
    <property type="term" value="C:cytoplasm"/>
    <property type="evidence" value="ECO:0007669"/>
    <property type="project" value="UniProtKB-SubCell"/>
</dbReference>
<dbReference type="Proteomes" id="UP000019804">
    <property type="component" value="Unassembled WGS sequence"/>
</dbReference>
<feature type="compositionally biased region" description="Basic and acidic residues" evidence="10">
    <location>
        <begin position="466"/>
        <end position="482"/>
    </location>
</feature>
<comment type="subcellular location">
    <subcellularLocation>
        <location evidence="1">Cytoplasm</location>
    </subcellularLocation>
</comment>
<dbReference type="GO" id="GO:0031048">
    <property type="term" value="P:regulatory ncRNA-mediated heterochromatin formation"/>
    <property type="evidence" value="ECO:0007669"/>
    <property type="project" value="TreeGrafter"/>
</dbReference>
<keyword evidence="6" id="KW-0378">Hydrolase</keyword>
<dbReference type="HOGENOM" id="CLU_001490_1_1_1"/>
<keyword evidence="2" id="KW-0963">Cytoplasm</keyword>